<sequence>MSPGMTYQQRKKFLHDNHIIKKCVAGGEINKILYHFLSSPSRGHFRGSRIAAKILQSRFFWPTMFKYAYAYVNNCDQCQRTGNISRRNELLELLELLDVWGIDFLGLFPSSYGNRYIIVVVDYVTKWVKAEAYPKNDAKVVM</sequence>
<dbReference type="Gene3D" id="1.10.340.70">
    <property type="match status" value="1"/>
</dbReference>
<evidence type="ECO:0000259" key="1">
    <source>
        <dbReference type="Pfam" id="PF17921"/>
    </source>
</evidence>
<dbReference type="GO" id="GO:0003676">
    <property type="term" value="F:nucleic acid binding"/>
    <property type="evidence" value="ECO:0007669"/>
    <property type="project" value="InterPro"/>
</dbReference>
<dbReference type="InterPro" id="IPR036397">
    <property type="entry name" value="RNaseH_sf"/>
</dbReference>
<dbReference type="InterPro" id="IPR041588">
    <property type="entry name" value="Integrase_H2C2"/>
</dbReference>
<dbReference type="InterPro" id="IPR052160">
    <property type="entry name" value="Gypsy_RT_Integrase-like"/>
</dbReference>
<comment type="caution">
    <text evidence="2">The sequence shown here is derived from an EMBL/GenBank/DDBJ whole genome shotgun (WGS) entry which is preliminary data.</text>
</comment>
<dbReference type="SUPFAM" id="SSF53098">
    <property type="entry name" value="Ribonuclease H-like"/>
    <property type="match status" value="1"/>
</dbReference>
<dbReference type="EMBL" id="SMMG02000001">
    <property type="protein sequence ID" value="KAA3487126.1"/>
    <property type="molecule type" value="Genomic_DNA"/>
</dbReference>
<proteinExistence type="predicted"/>
<dbReference type="Proteomes" id="UP000325315">
    <property type="component" value="Unassembled WGS sequence"/>
</dbReference>
<keyword evidence="3" id="KW-1185">Reference proteome</keyword>
<dbReference type="InterPro" id="IPR012337">
    <property type="entry name" value="RNaseH-like_sf"/>
</dbReference>
<reference evidence="3" key="1">
    <citation type="journal article" date="2019" name="Plant Biotechnol. J.">
        <title>Genome sequencing of the Australian wild diploid species Gossypium australe highlights disease resistance and delayed gland morphogenesis.</title>
        <authorList>
            <person name="Cai Y."/>
            <person name="Cai X."/>
            <person name="Wang Q."/>
            <person name="Wang P."/>
            <person name="Zhang Y."/>
            <person name="Cai C."/>
            <person name="Xu Y."/>
            <person name="Wang K."/>
            <person name="Zhou Z."/>
            <person name="Wang C."/>
            <person name="Geng S."/>
            <person name="Li B."/>
            <person name="Dong Q."/>
            <person name="Hou Y."/>
            <person name="Wang H."/>
            <person name="Ai P."/>
            <person name="Liu Z."/>
            <person name="Yi F."/>
            <person name="Sun M."/>
            <person name="An G."/>
            <person name="Cheng J."/>
            <person name="Zhang Y."/>
            <person name="Shi Q."/>
            <person name="Xie Y."/>
            <person name="Shi X."/>
            <person name="Chang Y."/>
            <person name="Huang F."/>
            <person name="Chen Y."/>
            <person name="Hong S."/>
            <person name="Mi L."/>
            <person name="Sun Q."/>
            <person name="Zhang L."/>
            <person name="Zhou B."/>
            <person name="Peng R."/>
            <person name="Zhang X."/>
            <person name="Liu F."/>
        </authorList>
    </citation>
    <scope>NUCLEOTIDE SEQUENCE [LARGE SCALE GENOMIC DNA]</scope>
    <source>
        <strain evidence="3">cv. PA1801</strain>
    </source>
</reference>
<feature type="domain" description="Integrase zinc-binding" evidence="1">
    <location>
        <begin position="29"/>
        <end position="81"/>
    </location>
</feature>
<protein>
    <submittedName>
        <fullName evidence="2">Retrovirus-related Pol polyprotein from transposon opus</fullName>
    </submittedName>
</protein>
<dbReference type="AlphaFoldDB" id="A0A5B6X0D3"/>
<dbReference type="Pfam" id="PF17921">
    <property type="entry name" value="Integrase_H2C2"/>
    <property type="match status" value="1"/>
</dbReference>
<dbReference type="PANTHER" id="PTHR47266">
    <property type="entry name" value="ENDONUCLEASE-RELATED"/>
    <property type="match status" value="1"/>
</dbReference>
<accession>A0A5B6X0D3</accession>
<evidence type="ECO:0000313" key="3">
    <source>
        <dbReference type="Proteomes" id="UP000325315"/>
    </source>
</evidence>
<name>A0A5B6X0D3_9ROSI</name>
<evidence type="ECO:0000313" key="2">
    <source>
        <dbReference type="EMBL" id="KAA3487126.1"/>
    </source>
</evidence>
<dbReference type="Gene3D" id="3.30.420.10">
    <property type="entry name" value="Ribonuclease H-like superfamily/Ribonuclease H"/>
    <property type="match status" value="1"/>
</dbReference>
<organism evidence="2 3">
    <name type="scientific">Gossypium australe</name>
    <dbReference type="NCBI Taxonomy" id="47621"/>
    <lineage>
        <taxon>Eukaryota</taxon>
        <taxon>Viridiplantae</taxon>
        <taxon>Streptophyta</taxon>
        <taxon>Embryophyta</taxon>
        <taxon>Tracheophyta</taxon>
        <taxon>Spermatophyta</taxon>
        <taxon>Magnoliopsida</taxon>
        <taxon>eudicotyledons</taxon>
        <taxon>Gunneridae</taxon>
        <taxon>Pentapetalae</taxon>
        <taxon>rosids</taxon>
        <taxon>malvids</taxon>
        <taxon>Malvales</taxon>
        <taxon>Malvaceae</taxon>
        <taxon>Malvoideae</taxon>
        <taxon>Gossypium</taxon>
    </lineage>
</organism>
<dbReference type="OrthoDB" id="998552at2759"/>
<gene>
    <name evidence="2" type="ORF">EPI10_030976</name>
</gene>